<dbReference type="Gene3D" id="1.10.10.10">
    <property type="entry name" value="Winged helix-like DNA-binding domain superfamily/Winged helix DNA-binding domain"/>
    <property type="match status" value="1"/>
</dbReference>
<dbReference type="BioCyc" id="CNIT1237085:G1324-58-MONOMER"/>
<dbReference type="SUPFAM" id="SSF48295">
    <property type="entry name" value="TrpR-like"/>
    <property type="match status" value="1"/>
</dbReference>
<dbReference type="InterPro" id="IPR036388">
    <property type="entry name" value="WH-like_DNA-bd_sf"/>
</dbReference>
<dbReference type="InParanoid" id="K0IDW1"/>
<dbReference type="HOGENOM" id="CLU_2766230_0_0_2"/>
<evidence type="ECO:0000313" key="3">
    <source>
        <dbReference type="Proteomes" id="UP000008037"/>
    </source>
</evidence>
<feature type="domain" description="Insertion element IS150 protein InsJ-like helix-turn-helix" evidence="1">
    <location>
        <begin position="30"/>
        <end position="62"/>
    </location>
</feature>
<organism evidence="2 3">
    <name type="scientific">Nitrososphaera gargensis (strain Ga9.2)</name>
    <dbReference type="NCBI Taxonomy" id="1237085"/>
    <lineage>
        <taxon>Archaea</taxon>
        <taxon>Nitrososphaerota</taxon>
        <taxon>Nitrososphaeria</taxon>
        <taxon>Nitrososphaerales</taxon>
        <taxon>Nitrososphaeraceae</taxon>
        <taxon>Nitrososphaera</taxon>
    </lineage>
</organism>
<keyword evidence="3" id="KW-1185">Reference proteome</keyword>
<protein>
    <submittedName>
        <fullName evidence="2">Putative transposase</fullName>
    </submittedName>
</protein>
<dbReference type="GeneID" id="13796234"/>
<dbReference type="OrthoDB" id="13358at2157"/>
<dbReference type="InterPro" id="IPR010921">
    <property type="entry name" value="Trp_repressor/repl_initiator"/>
</dbReference>
<dbReference type="Proteomes" id="UP000008037">
    <property type="component" value="Chromosome"/>
</dbReference>
<name>K0IDW1_NITGG</name>
<sequence>MSSEIEETRFNLIHEHERTGESVTNNICRRKYGVSRKTCYKWKNRYLARGIDGLKDNSRKPHNIGHRKV</sequence>
<dbReference type="STRING" id="1237085.Ngar_c00580"/>
<evidence type="ECO:0000259" key="1">
    <source>
        <dbReference type="Pfam" id="PF13518"/>
    </source>
</evidence>
<gene>
    <name evidence="2" type="ordered locus">Ngar_c00580</name>
</gene>
<dbReference type="EMBL" id="CP002408">
    <property type="protein sequence ID" value="AFU57008.1"/>
    <property type="molecule type" value="Genomic_DNA"/>
</dbReference>
<dbReference type="GO" id="GO:0043565">
    <property type="term" value="F:sequence-specific DNA binding"/>
    <property type="evidence" value="ECO:0007669"/>
    <property type="project" value="InterPro"/>
</dbReference>
<accession>K0IDW1</accession>
<evidence type="ECO:0000313" key="2">
    <source>
        <dbReference type="EMBL" id="AFU57008.1"/>
    </source>
</evidence>
<dbReference type="AlphaFoldDB" id="K0IDW1"/>
<dbReference type="InterPro" id="IPR055247">
    <property type="entry name" value="InsJ-like_HTH"/>
</dbReference>
<reference evidence="2 3" key="1">
    <citation type="journal article" date="2012" name="Environ. Microbiol.">
        <title>The genome of the ammonia-oxidizing Candidatus Nitrososphaera gargensis: insights into metabolic versatility and environmental adaptations.</title>
        <authorList>
            <person name="Spang A."/>
            <person name="Poehlein A."/>
            <person name="Offre P."/>
            <person name="Zumbragel S."/>
            <person name="Haider S."/>
            <person name="Rychlik N."/>
            <person name="Nowka B."/>
            <person name="Schmeisser C."/>
            <person name="Lebedeva E.V."/>
            <person name="Rattei T."/>
            <person name="Bohm C."/>
            <person name="Schmid M."/>
            <person name="Galushko A."/>
            <person name="Hatzenpichler R."/>
            <person name="Weinmaier T."/>
            <person name="Daniel R."/>
            <person name="Schleper C."/>
            <person name="Spieck E."/>
            <person name="Streit W."/>
            <person name="Wagner M."/>
        </authorList>
    </citation>
    <scope>NUCLEOTIDE SEQUENCE [LARGE SCALE GENOMIC DNA]</scope>
    <source>
        <strain evidence="3">Ga9.2</strain>
    </source>
</reference>
<dbReference type="Pfam" id="PF13518">
    <property type="entry name" value="HTH_28"/>
    <property type="match status" value="1"/>
</dbReference>
<dbReference type="KEGG" id="nga:Ngar_c00580"/>
<proteinExistence type="predicted"/>
<dbReference type="RefSeq" id="WP_015017581.1">
    <property type="nucleotide sequence ID" value="NC_018719.1"/>
</dbReference>